<evidence type="ECO:0008006" key="5">
    <source>
        <dbReference type="Google" id="ProtNLM"/>
    </source>
</evidence>
<organism evidence="3 4">
    <name type="scientific">Streptomyces humicola</name>
    <dbReference type="NCBI Taxonomy" id="2953240"/>
    <lineage>
        <taxon>Bacteria</taxon>
        <taxon>Bacillati</taxon>
        <taxon>Actinomycetota</taxon>
        <taxon>Actinomycetes</taxon>
        <taxon>Kitasatosporales</taxon>
        <taxon>Streptomycetaceae</taxon>
        <taxon>Streptomyces</taxon>
    </lineage>
</organism>
<gene>
    <name evidence="3" type="ORF">NGB36_16875</name>
</gene>
<evidence type="ECO:0000313" key="4">
    <source>
        <dbReference type="Proteomes" id="UP001057702"/>
    </source>
</evidence>
<feature type="region of interest" description="Disordered" evidence="1">
    <location>
        <begin position="24"/>
        <end position="50"/>
    </location>
</feature>
<dbReference type="RefSeq" id="WP_255921143.1">
    <property type="nucleotide sequence ID" value="NZ_JANFNG010000012.1"/>
</dbReference>
<dbReference type="EMBL" id="JANFNG010000012">
    <property type="protein sequence ID" value="MCQ4082234.1"/>
    <property type="molecule type" value="Genomic_DNA"/>
</dbReference>
<keyword evidence="4" id="KW-1185">Reference proteome</keyword>
<reference evidence="3" key="1">
    <citation type="submission" date="2022-06" db="EMBL/GenBank/DDBJ databases">
        <title>Draft genome sequence of Streptomyces sp. RB6PN25 isolated from peat swamp forest in Thailand.</title>
        <authorList>
            <person name="Duangmal K."/>
            <person name="Klaysubun C."/>
        </authorList>
    </citation>
    <scope>NUCLEOTIDE SEQUENCE</scope>
    <source>
        <strain evidence="3">RB6PN25</strain>
    </source>
</reference>
<feature type="compositionally biased region" description="Low complexity" evidence="1">
    <location>
        <begin position="34"/>
        <end position="50"/>
    </location>
</feature>
<keyword evidence="2" id="KW-0732">Signal</keyword>
<name>A0ABT1PX33_9ACTN</name>
<evidence type="ECO:0000256" key="2">
    <source>
        <dbReference type="SAM" id="SignalP"/>
    </source>
</evidence>
<evidence type="ECO:0000313" key="3">
    <source>
        <dbReference type="EMBL" id="MCQ4082234.1"/>
    </source>
</evidence>
<dbReference type="PROSITE" id="PS51257">
    <property type="entry name" value="PROKAR_LIPOPROTEIN"/>
    <property type="match status" value="1"/>
</dbReference>
<feature type="chain" id="PRO_5047214908" description="Lipoprotein" evidence="2">
    <location>
        <begin position="25"/>
        <end position="160"/>
    </location>
</feature>
<evidence type="ECO:0000256" key="1">
    <source>
        <dbReference type="SAM" id="MobiDB-lite"/>
    </source>
</evidence>
<dbReference type="Proteomes" id="UP001057702">
    <property type="component" value="Unassembled WGS sequence"/>
</dbReference>
<protein>
    <recommendedName>
        <fullName evidence="5">Lipoprotein</fullName>
    </recommendedName>
</protein>
<comment type="caution">
    <text evidence="3">The sequence shown here is derived from an EMBL/GenBank/DDBJ whole genome shotgun (WGS) entry which is preliminary data.</text>
</comment>
<sequence length="160" mass="15864">MKRTVAAIATAVCLGVGAVGCSSAHKPDAAPSHTTASIGPTASSSAAPAAPASCDAGALKQVTQQMNTPDMRSSLSASGVTVTQITSDNTCDLVLMTTGAPHAQDQALPVLEQALKDDAPPAGDGINGWVIEAQGGCVLFSTDPRQDAGPMCSAPSTMSV</sequence>
<proteinExistence type="predicted"/>
<feature type="signal peptide" evidence="2">
    <location>
        <begin position="1"/>
        <end position="24"/>
    </location>
</feature>
<accession>A0ABT1PX33</accession>